<organism evidence="2 3">
    <name type="scientific">Globodera pallida</name>
    <name type="common">Potato cyst nematode worm</name>
    <name type="synonym">Heterodera pallida</name>
    <dbReference type="NCBI Taxonomy" id="36090"/>
    <lineage>
        <taxon>Eukaryota</taxon>
        <taxon>Metazoa</taxon>
        <taxon>Ecdysozoa</taxon>
        <taxon>Nematoda</taxon>
        <taxon>Chromadorea</taxon>
        <taxon>Rhabditida</taxon>
        <taxon>Tylenchina</taxon>
        <taxon>Tylenchomorpha</taxon>
        <taxon>Tylenchoidea</taxon>
        <taxon>Heteroderidae</taxon>
        <taxon>Heteroderinae</taxon>
        <taxon>Globodera</taxon>
    </lineage>
</organism>
<evidence type="ECO:0000313" key="3">
    <source>
        <dbReference type="WBParaSite" id="GPLIN_000074000"/>
    </source>
</evidence>
<protein>
    <submittedName>
        <fullName evidence="3">Uncharacterized protein</fullName>
    </submittedName>
</protein>
<name>A0A183BJG1_GLOPA</name>
<dbReference type="WBParaSite" id="GPLIN_000074000">
    <property type="protein sequence ID" value="GPLIN_000074000"/>
    <property type="gene ID" value="GPLIN_000074000"/>
</dbReference>
<reference evidence="2" key="2">
    <citation type="submission" date="2014-05" db="EMBL/GenBank/DDBJ databases">
        <title>The genome and life-stage specific transcriptomes of Globodera pallida elucidate key aspects of plant parasitism by a cyst nematode.</title>
        <authorList>
            <person name="Cotton J.A."/>
            <person name="Lilley C.J."/>
            <person name="Jones L.M."/>
            <person name="Kikuchi T."/>
            <person name="Reid A.J."/>
            <person name="Thorpe P."/>
            <person name="Tsai I.J."/>
            <person name="Beasley H."/>
            <person name="Blok V."/>
            <person name="Cock P.J.A."/>
            <person name="Van den Akker S.E."/>
            <person name="Holroyd N."/>
            <person name="Hunt M."/>
            <person name="Mantelin S."/>
            <person name="Naghra H."/>
            <person name="Pain A."/>
            <person name="Palomares-Rius J.E."/>
            <person name="Zarowiecki M."/>
            <person name="Berriman M."/>
            <person name="Jones J.T."/>
            <person name="Urwin P.E."/>
        </authorList>
    </citation>
    <scope>NUCLEOTIDE SEQUENCE [LARGE SCALE GENOMIC DNA]</scope>
    <source>
        <strain evidence="2">Lindley</strain>
    </source>
</reference>
<sequence length="86" mass="9202">MVKPLTMITVNSFSNRAIPHRSICRLWVVILNALQTLMERNGQPAGGDAPHNHSSATGGGAGSAPATQALSSPHYLFVFLTNFLNK</sequence>
<dbReference type="Proteomes" id="UP000050741">
    <property type="component" value="Unassembled WGS sequence"/>
</dbReference>
<keyword evidence="2" id="KW-1185">Reference proteome</keyword>
<evidence type="ECO:0000256" key="1">
    <source>
        <dbReference type="SAM" id="MobiDB-lite"/>
    </source>
</evidence>
<reference evidence="2" key="1">
    <citation type="submission" date="2013-12" db="EMBL/GenBank/DDBJ databases">
        <authorList>
            <person name="Aslett M."/>
        </authorList>
    </citation>
    <scope>NUCLEOTIDE SEQUENCE [LARGE SCALE GENOMIC DNA]</scope>
    <source>
        <strain evidence="2">Lindley</strain>
    </source>
</reference>
<proteinExistence type="predicted"/>
<dbReference type="AlphaFoldDB" id="A0A183BJG1"/>
<feature type="region of interest" description="Disordered" evidence="1">
    <location>
        <begin position="41"/>
        <end position="66"/>
    </location>
</feature>
<accession>A0A183BJG1</accession>
<evidence type="ECO:0000313" key="2">
    <source>
        <dbReference type="Proteomes" id="UP000050741"/>
    </source>
</evidence>
<reference evidence="3" key="3">
    <citation type="submission" date="2016-06" db="UniProtKB">
        <authorList>
            <consortium name="WormBaseParasite"/>
        </authorList>
    </citation>
    <scope>IDENTIFICATION</scope>
</reference>